<gene>
    <name evidence="2" type="ORF">KTE52_09780</name>
</gene>
<feature type="region of interest" description="Disordered" evidence="1">
    <location>
        <begin position="308"/>
        <end position="345"/>
    </location>
</feature>
<dbReference type="PANTHER" id="PTHR35191">
    <property type="entry name" value="PROPHAGE SIDE TAIL FIBER PROTEIN HOMOLOG STFQ-RELATED"/>
    <property type="match status" value="1"/>
</dbReference>
<dbReference type="AlphaFoldDB" id="A0AAP2MNG0"/>
<dbReference type="SUPFAM" id="SSF88874">
    <property type="entry name" value="Receptor-binding domain of short tail fibre protein gp12"/>
    <property type="match status" value="1"/>
</dbReference>
<comment type="caution">
    <text evidence="2">The sequence shown here is derived from an EMBL/GenBank/DDBJ whole genome shotgun (WGS) entry which is preliminary data.</text>
</comment>
<evidence type="ECO:0008006" key="4">
    <source>
        <dbReference type="Google" id="ProtNLM"/>
    </source>
</evidence>
<evidence type="ECO:0000256" key="1">
    <source>
        <dbReference type="SAM" id="MobiDB-lite"/>
    </source>
</evidence>
<organism evidence="2 3">
    <name type="scientific">Burkholderia multivorans</name>
    <dbReference type="NCBI Taxonomy" id="87883"/>
    <lineage>
        <taxon>Bacteria</taxon>
        <taxon>Pseudomonadati</taxon>
        <taxon>Pseudomonadota</taxon>
        <taxon>Betaproteobacteria</taxon>
        <taxon>Burkholderiales</taxon>
        <taxon>Burkholderiaceae</taxon>
        <taxon>Burkholderia</taxon>
        <taxon>Burkholderia cepacia complex</taxon>
    </lineage>
</organism>
<dbReference type="Gene3D" id="3.90.1340.10">
    <property type="entry name" value="Phage tail collar domain"/>
    <property type="match status" value="1"/>
</dbReference>
<feature type="compositionally biased region" description="Low complexity" evidence="1">
    <location>
        <begin position="308"/>
        <end position="322"/>
    </location>
</feature>
<protein>
    <recommendedName>
        <fullName evidence="4">Phage tail protein</fullName>
    </recommendedName>
</protein>
<dbReference type="RefSeq" id="WP_006411278.1">
    <property type="nucleotide sequence ID" value="NZ_CADFDI010000007.1"/>
</dbReference>
<name>A0AAP2MNG0_9BURK</name>
<sequence length="434" mass="45647">MTDLVEIERWENGIYQLETSDPVMGGPDGIDNLQAKQLANRTRYLKKAIEASQSSFDEHVEATDPHPQYATHGELAEKVAALVAQAPGTLDTLSKLAKALDNDPNFASKVASALASKAALDSPPFVGTPTTPTPPMGDSGSVVVNAAWVRGQNYQPALGFTPVQQGGGTNQGANKVKIGWNLDGSGLRCMVDATDLGNFVFDSAVIGQIVFEPRTQARAGYLKCNGALIKRADYPKLWAYAQASGALVTDAAWGAGNNGCFSHGDGATTFRLPELRGEFLRCWDDGRGADASRAIGTWQGGQNAYHAHGASSGAAGAHGHSAWTDTQGWHGHHGTTAGGGAHSHQLDYRTPEWTADTDRGGVGSTFSVDTPVQPWTTVVGDHVHVFDTDGAGNHAHNVGIGAVGDHVHSITINGDGGNEARPRNIALLAMIRAY</sequence>
<reference evidence="2" key="1">
    <citation type="submission" date="2021-06" db="EMBL/GenBank/DDBJ databases">
        <title>A collection of bacterial strains from the Burkholderia cepacia Research Laboratory and Repository.</title>
        <authorList>
            <person name="Lipuma J."/>
            <person name="Spilker T."/>
        </authorList>
    </citation>
    <scope>NUCLEOTIDE SEQUENCE</scope>
    <source>
        <strain evidence="2">AU37435</strain>
    </source>
</reference>
<dbReference type="InterPro" id="IPR037053">
    <property type="entry name" value="Phage_tail_collar_dom_sf"/>
</dbReference>
<evidence type="ECO:0000313" key="2">
    <source>
        <dbReference type="EMBL" id="MBU9356624.1"/>
    </source>
</evidence>
<evidence type="ECO:0000313" key="3">
    <source>
        <dbReference type="Proteomes" id="UP001196915"/>
    </source>
</evidence>
<proteinExistence type="predicted"/>
<dbReference type="PANTHER" id="PTHR35191:SF1">
    <property type="entry name" value="PROPHAGE SIDE TAIL FIBER PROTEIN HOMOLOG STFQ-RELATED"/>
    <property type="match status" value="1"/>
</dbReference>
<dbReference type="Proteomes" id="UP001196915">
    <property type="component" value="Unassembled WGS sequence"/>
</dbReference>
<dbReference type="InterPro" id="IPR051934">
    <property type="entry name" value="Phage_Tail_Fiber_Structural"/>
</dbReference>
<accession>A0AAP2MNG0</accession>
<dbReference type="EMBL" id="JAHPMX010000004">
    <property type="protein sequence ID" value="MBU9356624.1"/>
    <property type="molecule type" value="Genomic_DNA"/>
</dbReference>